<evidence type="ECO:0000256" key="2">
    <source>
        <dbReference type="SAM" id="Phobius"/>
    </source>
</evidence>
<evidence type="ECO:0000313" key="3">
    <source>
        <dbReference type="EMBL" id="KNZ59008.1"/>
    </source>
</evidence>
<keyword evidence="2" id="KW-0812">Transmembrane</keyword>
<dbReference type="VEuPathDB" id="FungiDB:VP01_1818g2"/>
<feature type="compositionally biased region" description="Polar residues" evidence="1">
    <location>
        <begin position="20"/>
        <end position="63"/>
    </location>
</feature>
<organism evidence="3 4">
    <name type="scientific">Puccinia sorghi</name>
    <dbReference type="NCBI Taxonomy" id="27349"/>
    <lineage>
        <taxon>Eukaryota</taxon>
        <taxon>Fungi</taxon>
        <taxon>Dikarya</taxon>
        <taxon>Basidiomycota</taxon>
        <taxon>Pucciniomycotina</taxon>
        <taxon>Pucciniomycetes</taxon>
        <taxon>Pucciniales</taxon>
        <taxon>Pucciniaceae</taxon>
        <taxon>Puccinia</taxon>
    </lineage>
</organism>
<evidence type="ECO:0000256" key="1">
    <source>
        <dbReference type="SAM" id="MobiDB-lite"/>
    </source>
</evidence>
<keyword evidence="2" id="KW-0472">Membrane</keyword>
<dbReference type="EMBL" id="LAVV01006635">
    <property type="protein sequence ID" value="KNZ59008.1"/>
    <property type="molecule type" value="Genomic_DNA"/>
</dbReference>
<evidence type="ECO:0000313" key="4">
    <source>
        <dbReference type="Proteomes" id="UP000037035"/>
    </source>
</evidence>
<proteinExistence type="predicted"/>
<gene>
    <name evidence="3" type="ORF">VP01_1818g2</name>
</gene>
<name>A0A0L6VE25_9BASI</name>
<keyword evidence="2" id="KW-1133">Transmembrane helix</keyword>
<keyword evidence="4" id="KW-1185">Reference proteome</keyword>
<reference evidence="3 4" key="1">
    <citation type="submission" date="2015-08" db="EMBL/GenBank/DDBJ databases">
        <title>Next Generation Sequencing and Analysis of the Genome of Puccinia sorghi L Schw, the Causal Agent of Maize Common Rust.</title>
        <authorList>
            <person name="Rochi L."/>
            <person name="Burguener G."/>
            <person name="Darino M."/>
            <person name="Turjanski A."/>
            <person name="Kreff E."/>
            <person name="Dieguez M.J."/>
            <person name="Sacco F."/>
        </authorList>
    </citation>
    <scope>NUCLEOTIDE SEQUENCE [LARGE SCALE GENOMIC DNA]</scope>
    <source>
        <strain evidence="3 4">RO10H11247</strain>
    </source>
</reference>
<accession>A0A0L6VE25</accession>
<comment type="caution">
    <text evidence="3">The sequence shown here is derived from an EMBL/GenBank/DDBJ whole genome shotgun (WGS) entry which is preliminary data.</text>
</comment>
<sequence length="314" mass="34908">MVKANVSRMKRVSQMLTVIPNQAPGNLTPAVTSTNLTPSQTMNPTNHMSTTAEKNSKTSQSAHSNRRQGCDFVDTVRGHEIKTAMICLIVDWLTVEDNYTLWHSNKMRKSALKGAVKIGKVLNSRYAFFIIYKLVINGISIWICFKTDHSFGKKNQDALASKDQTGQGILDESEELKRQQDNDEDNSGAENFLEKAKTKTEGQCSCYRLTESSSARSMTCQPSGSQRTSQVAVAATVTLALFNQDRNDLSSDPNLIQLQLRKKELQTEEHQVEINRKCHQSELQNKMPSGLTYEQATEVTTLLLGASPQTSNAS</sequence>
<dbReference type="AlphaFoldDB" id="A0A0L6VE25"/>
<dbReference type="Proteomes" id="UP000037035">
    <property type="component" value="Unassembled WGS sequence"/>
</dbReference>
<protein>
    <submittedName>
        <fullName evidence="3">Uncharacterized protein</fullName>
    </submittedName>
</protein>
<feature type="transmembrane region" description="Helical" evidence="2">
    <location>
        <begin position="126"/>
        <end position="145"/>
    </location>
</feature>
<feature type="region of interest" description="Disordered" evidence="1">
    <location>
        <begin position="20"/>
        <end position="67"/>
    </location>
</feature>